<evidence type="ECO:0000256" key="3">
    <source>
        <dbReference type="ARBA" id="ARBA00004991"/>
    </source>
</evidence>
<organism evidence="16">
    <name type="scientific">Cyprideis torosa</name>
    <dbReference type="NCBI Taxonomy" id="163714"/>
    <lineage>
        <taxon>Eukaryota</taxon>
        <taxon>Metazoa</taxon>
        <taxon>Ecdysozoa</taxon>
        <taxon>Arthropoda</taxon>
        <taxon>Crustacea</taxon>
        <taxon>Oligostraca</taxon>
        <taxon>Ostracoda</taxon>
        <taxon>Podocopa</taxon>
        <taxon>Podocopida</taxon>
        <taxon>Cytherocopina</taxon>
        <taxon>Cytheroidea</taxon>
        <taxon>Cytherideidae</taxon>
        <taxon>Cyprideis</taxon>
    </lineage>
</organism>
<dbReference type="Gene3D" id="3.40.640.10">
    <property type="entry name" value="Type I PLP-dependent aspartate aminotransferase-like (Major domain)"/>
    <property type="match status" value="1"/>
</dbReference>
<comment type="similarity">
    <text evidence="4">Belongs to the class-II pyridoxal-phosphate-dependent aminotransferase family.</text>
</comment>
<feature type="non-terminal residue" evidence="16">
    <location>
        <position position="1"/>
    </location>
</feature>
<comment type="pathway">
    <text evidence="3">Sphingolipid metabolism.</text>
</comment>
<dbReference type="InterPro" id="IPR004839">
    <property type="entry name" value="Aminotransferase_I/II_large"/>
</dbReference>
<keyword evidence="9" id="KW-0443">Lipid metabolism</keyword>
<dbReference type="GO" id="GO:0046513">
    <property type="term" value="P:ceramide biosynthetic process"/>
    <property type="evidence" value="ECO:0007669"/>
    <property type="project" value="TreeGrafter"/>
</dbReference>
<keyword evidence="7" id="KW-0663">Pyridoxal phosphate</keyword>
<dbReference type="GO" id="GO:0046512">
    <property type="term" value="P:sphingosine biosynthetic process"/>
    <property type="evidence" value="ECO:0007669"/>
    <property type="project" value="TreeGrafter"/>
</dbReference>
<gene>
    <name evidence="16" type="ORF">CTOB1V02_LOCUS12048</name>
</gene>
<feature type="compositionally biased region" description="Acidic residues" evidence="14">
    <location>
        <begin position="235"/>
        <end position="248"/>
    </location>
</feature>
<feature type="region of interest" description="Disordered" evidence="14">
    <location>
        <begin position="235"/>
        <end position="274"/>
    </location>
</feature>
<evidence type="ECO:0000256" key="14">
    <source>
        <dbReference type="SAM" id="MobiDB-lite"/>
    </source>
</evidence>
<evidence type="ECO:0000256" key="6">
    <source>
        <dbReference type="ARBA" id="ARBA00022679"/>
    </source>
</evidence>
<name>A0A7R8WP69_9CRUS</name>
<dbReference type="AlphaFoldDB" id="A0A7R8WP69"/>
<dbReference type="GO" id="GO:0030170">
    <property type="term" value="F:pyridoxal phosphate binding"/>
    <property type="evidence" value="ECO:0007669"/>
    <property type="project" value="InterPro"/>
</dbReference>
<dbReference type="PANTHER" id="PTHR13693:SF2">
    <property type="entry name" value="SERINE PALMITOYLTRANSFERASE 1"/>
    <property type="match status" value="1"/>
</dbReference>
<sequence>NPKRAAVVRKFIVVEGIYYNRGDICPLPKIVELRKKYKLRLFVDESINEADFVSGSLEYAFASIGGFVAGTSFVVDHQRLSGLGYCFSASLPPLLAAAAIAVIDRLESEAGKNDLAHLRRVCRRAHELLLSNLNQLELYEGSFPESPVKHLKLRGPFSQSTREQDHAVLTQIVAKAEEKGVAVVVSAYLEKQEKFPPPENITFTLNARLEESEVEHGISVLQEACDEVFDNLVEPEENQVSEESDEEDSLNHNSASSPLNRLNSPINSKITRNS</sequence>
<evidence type="ECO:0000256" key="4">
    <source>
        <dbReference type="ARBA" id="ARBA00008392"/>
    </source>
</evidence>
<feature type="compositionally biased region" description="Polar residues" evidence="14">
    <location>
        <begin position="252"/>
        <end position="274"/>
    </location>
</feature>
<dbReference type="EMBL" id="OB668109">
    <property type="protein sequence ID" value="CAD7234232.1"/>
    <property type="molecule type" value="Genomic_DNA"/>
</dbReference>
<dbReference type="Pfam" id="PF00155">
    <property type="entry name" value="Aminotran_1_2"/>
    <property type="match status" value="1"/>
</dbReference>
<evidence type="ECO:0000256" key="7">
    <source>
        <dbReference type="ARBA" id="ARBA00022898"/>
    </source>
</evidence>
<keyword evidence="6" id="KW-0808">Transferase</keyword>
<dbReference type="InterPro" id="IPR015424">
    <property type="entry name" value="PyrdxlP-dep_Trfase"/>
</dbReference>
<evidence type="ECO:0000313" key="16">
    <source>
        <dbReference type="EMBL" id="CAD7234232.1"/>
    </source>
</evidence>
<proteinExistence type="inferred from homology"/>
<evidence type="ECO:0000256" key="2">
    <source>
        <dbReference type="ARBA" id="ARBA00004760"/>
    </source>
</evidence>
<protein>
    <recommendedName>
        <fullName evidence="11">Serine palmitoyltransferase 1</fullName>
        <ecNumber evidence="5">2.3.1.50</ecNumber>
    </recommendedName>
    <alternativeName>
        <fullName evidence="12">Long chain base biosynthesis protein 1</fullName>
    </alternativeName>
    <alternativeName>
        <fullName evidence="13">Serine-palmitoyl-CoA transferase 1</fullName>
    </alternativeName>
</protein>
<evidence type="ECO:0000256" key="5">
    <source>
        <dbReference type="ARBA" id="ARBA00013220"/>
    </source>
</evidence>
<dbReference type="GO" id="GO:0004758">
    <property type="term" value="F:serine C-palmitoyltransferase activity"/>
    <property type="evidence" value="ECO:0007669"/>
    <property type="project" value="UniProtKB-EC"/>
</dbReference>
<keyword evidence="10" id="KW-0012">Acyltransferase</keyword>
<dbReference type="InterPro" id="IPR050087">
    <property type="entry name" value="AON_synthase_class-II"/>
</dbReference>
<evidence type="ECO:0000256" key="11">
    <source>
        <dbReference type="ARBA" id="ARBA00041066"/>
    </source>
</evidence>
<evidence type="ECO:0000256" key="8">
    <source>
        <dbReference type="ARBA" id="ARBA00022919"/>
    </source>
</evidence>
<dbReference type="SUPFAM" id="SSF53383">
    <property type="entry name" value="PLP-dependent transferases"/>
    <property type="match status" value="1"/>
</dbReference>
<accession>A0A7R8WP69</accession>
<dbReference type="OrthoDB" id="3168162at2759"/>
<dbReference type="GO" id="GO:0016020">
    <property type="term" value="C:membrane"/>
    <property type="evidence" value="ECO:0007669"/>
    <property type="project" value="GOC"/>
</dbReference>
<evidence type="ECO:0000256" key="9">
    <source>
        <dbReference type="ARBA" id="ARBA00023098"/>
    </source>
</evidence>
<dbReference type="InterPro" id="IPR015421">
    <property type="entry name" value="PyrdxlP-dep_Trfase_major"/>
</dbReference>
<dbReference type="EC" id="2.3.1.50" evidence="5"/>
<reference evidence="16" key="1">
    <citation type="submission" date="2020-11" db="EMBL/GenBank/DDBJ databases">
        <authorList>
            <person name="Tran Van P."/>
        </authorList>
    </citation>
    <scope>NUCLEOTIDE SEQUENCE</scope>
</reference>
<comment type="pathway">
    <text evidence="2">Lipid metabolism; sphingolipid metabolism.</text>
</comment>
<evidence type="ECO:0000256" key="13">
    <source>
        <dbReference type="ARBA" id="ARBA00042649"/>
    </source>
</evidence>
<evidence type="ECO:0000256" key="12">
    <source>
        <dbReference type="ARBA" id="ARBA00041765"/>
    </source>
</evidence>
<feature type="domain" description="Aminotransferase class I/classII large" evidence="15">
    <location>
        <begin position="32"/>
        <end position="218"/>
    </location>
</feature>
<keyword evidence="8" id="KW-0746">Sphingolipid metabolism</keyword>
<comment type="cofactor">
    <cofactor evidence="1">
        <name>pyridoxal 5'-phosphate</name>
        <dbReference type="ChEBI" id="CHEBI:597326"/>
    </cofactor>
</comment>
<evidence type="ECO:0000259" key="15">
    <source>
        <dbReference type="Pfam" id="PF00155"/>
    </source>
</evidence>
<dbReference type="PANTHER" id="PTHR13693">
    <property type="entry name" value="CLASS II AMINOTRANSFERASE/8-AMINO-7-OXONONANOATE SYNTHASE"/>
    <property type="match status" value="1"/>
</dbReference>
<dbReference type="GO" id="GO:0005783">
    <property type="term" value="C:endoplasmic reticulum"/>
    <property type="evidence" value="ECO:0007669"/>
    <property type="project" value="TreeGrafter"/>
</dbReference>
<evidence type="ECO:0000256" key="10">
    <source>
        <dbReference type="ARBA" id="ARBA00023315"/>
    </source>
</evidence>
<evidence type="ECO:0000256" key="1">
    <source>
        <dbReference type="ARBA" id="ARBA00001933"/>
    </source>
</evidence>